<dbReference type="EMBL" id="AZAC01000045">
    <property type="protein sequence ID" value="KIX11685.1"/>
    <property type="molecule type" value="Genomic_DNA"/>
</dbReference>
<dbReference type="GO" id="GO:0003677">
    <property type="term" value="F:DNA binding"/>
    <property type="evidence" value="ECO:0007669"/>
    <property type="project" value="UniProtKB-UniRule"/>
</dbReference>
<dbReference type="SUPFAM" id="SSF56349">
    <property type="entry name" value="DNA breaking-rejoining enzymes"/>
    <property type="match status" value="1"/>
</dbReference>
<keyword evidence="3 9" id="KW-0132">Cell division</keyword>
<feature type="active site" evidence="9">
    <location>
        <position position="183"/>
    </location>
</feature>
<evidence type="ECO:0000259" key="11">
    <source>
        <dbReference type="PROSITE" id="PS51898"/>
    </source>
</evidence>
<evidence type="ECO:0000259" key="12">
    <source>
        <dbReference type="PROSITE" id="PS51900"/>
    </source>
</evidence>
<reference evidence="13 14" key="1">
    <citation type="submission" date="2013-11" db="EMBL/GenBank/DDBJ databases">
        <title>Metagenomic analysis of a methanogenic consortium involved in long chain n-alkane degradation.</title>
        <authorList>
            <person name="Davidova I.A."/>
            <person name="Callaghan A.V."/>
            <person name="Wawrik B."/>
            <person name="Pruitt S."/>
            <person name="Marks C."/>
            <person name="Duncan K.E."/>
            <person name="Suflita J.M."/>
        </authorList>
    </citation>
    <scope>NUCLEOTIDE SEQUENCE [LARGE SCALE GENOMIC DNA]</scope>
    <source>
        <strain evidence="13 14">SPR</strain>
    </source>
</reference>
<feature type="active site" evidence="9">
    <location>
        <position position="158"/>
    </location>
</feature>
<dbReference type="AlphaFoldDB" id="A0A0D2JQB2"/>
<dbReference type="InterPro" id="IPR002104">
    <property type="entry name" value="Integrase_catalytic"/>
</dbReference>
<keyword evidence="4 9" id="KW-0159">Chromosome partition</keyword>
<keyword evidence="14" id="KW-1185">Reference proteome</keyword>
<comment type="subunit">
    <text evidence="9">Forms a cyclic heterotetrameric complex composed of two molecules of XerC and two molecules of XerD.</text>
</comment>
<evidence type="ECO:0000256" key="3">
    <source>
        <dbReference type="ARBA" id="ARBA00022618"/>
    </source>
</evidence>
<organism evidence="13 14">
    <name type="scientific">Dethiosulfatarculus sandiegensis</name>
    <dbReference type="NCBI Taxonomy" id="1429043"/>
    <lineage>
        <taxon>Bacteria</taxon>
        <taxon>Pseudomonadati</taxon>
        <taxon>Thermodesulfobacteriota</taxon>
        <taxon>Desulfarculia</taxon>
        <taxon>Desulfarculales</taxon>
        <taxon>Desulfarculaceae</taxon>
        <taxon>Dethiosulfatarculus</taxon>
    </lineage>
</organism>
<feature type="active site" evidence="9">
    <location>
        <position position="255"/>
    </location>
</feature>
<dbReference type="InterPro" id="IPR004107">
    <property type="entry name" value="Integrase_SAM-like_N"/>
</dbReference>
<dbReference type="GO" id="GO:0009037">
    <property type="term" value="F:tyrosine-based site-specific recombinase activity"/>
    <property type="evidence" value="ECO:0007669"/>
    <property type="project" value="UniProtKB-UniRule"/>
</dbReference>
<dbReference type="Gene3D" id="1.10.150.130">
    <property type="match status" value="1"/>
</dbReference>
<evidence type="ECO:0000256" key="6">
    <source>
        <dbReference type="ARBA" id="ARBA00023125"/>
    </source>
</evidence>
<dbReference type="GO" id="GO:0007059">
    <property type="term" value="P:chromosome segregation"/>
    <property type="evidence" value="ECO:0007669"/>
    <property type="project" value="UniProtKB-UniRule"/>
</dbReference>
<sequence length="326" mass="36619">MVKDVLKFEEHLAQARGLAQNTVAAYTRDLRQFALFLQQRRGLQTWESVELAHVRFYMAGLMKTSKRSTVARKLNSIKSFFEFMCRQGRIPANPAALVRSPKQERPLPTRLSVDEAFHLVESEPKRTGRKPYAGQARQEARDARDKAMLELLYSSGLRVSELVGLDIEHIRLDLDLVQVEHGKGDHSRLVPLGEKAALALKAYMGKRAELLPKEAGAEPALFLNTRGGRLTTRSVQRMLDEHLKGMTMPRKIGPHALRHAMATHMLEAGADLRSVQEILGHKSLSTTQKYTHLTVDHLLKVYDKAHPRAVKPADDSEPGDSGSEQK</sequence>
<dbReference type="OrthoDB" id="9801717at2"/>
<feature type="active site" evidence="9">
    <location>
        <position position="258"/>
    </location>
</feature>
<dbReference type="PROSITE" id="PS51900">
    <property type="entry name" value="CB"/>
    <property type="match status" value="1"/>
</dbReference>
<dbReference type="InterPro" id="IPR010998">
    <property type="entry name" value="Integrase_recombinase_N"/>
</dbReference>
<dbReference type="GO" id="GO:0006313">
    <property type="term" value="P:DNA transposition"/>
    <property type="evidence" value="ECO:0007669"/>
    <property type="project" value="UniProtKB-UniRule"/>
</dbReference>
<gene>
    <name evidence="9" type="primary">xerC</name>
    <name evidence="13" type="ORF">X474_22475</name>
</gene>
<dbReference type="STRING" id="1429043.X474_22475"/>
<evidence type="ECO:0000256" key="2">
    <source>
        <dbReference type="ARBA" id="ARBA00022490"/>
    </source>
</evidence>
<evidence type="ECO:0000256" key="9">
    <source>
        <dbReference type="HAMAP-Rule" id="MF_01808"/>
    </source>
</evidence>
<dbReference type="PANTHER" id="PTHR30349">
    <property type="entry name" value="PHAGE INTEGRASE-RELATED"/>
    <property type="match status" value="1"/>
</dbReference>
<keyword evidence="7 9" id="KW-0233">DNA recombination</keyword>
<keyword evidence="5 9" id="KW-0229">DNA integration</keyword>
<feature type="domain" description="Tyr recombinase" evidence="11">
    <location>
        <begin position="106"/>
        <end position="303"/>
    </location>
</feature>
<dbReference type="Gene3D" id="1.10.443.10">
    <property type="entry name" value="Intergrase catalytic core"/>
    <property type="match status" value="1"/>
</dbReference>
<evidence type="ECO:0000313" key="13">
    <source>
        <dbReference type="EMBL" id="KIX11685.1"/>
    </source>
</evidence>
<accession>A0A0D2JQB2</accession>
<evidence type="ECO:0000313" key="14">
    <source>
        <dbReference type="Proteomes" id="UP000032233"/>
    </source>
</evidence>
<feature type="domain" description="Core-binding (CB)" evidence="12">
    <location>
        <begin position="1"/>
        <end position="85"/>
    </location>
</feature>
<evidence type="ECO:0000256" key="5">
    <source>
        <dbReference type="ARBA" id="ARBA00022908"/>
    </source>
</evidence>
<dbReference type="PANTHER" id="PTHR30349:SF77">
    <property type="entry name" value="TYROSINE RECOMBINASE XERC"/>
    <property type="match status" value="1"/>
</dbReference>
<dbReference type="InterPro" id="IPR023009">
    <property type="entry name" value="Tyrosine_recombinase_XerC/XerD"/>
</dbReference>
<dbReference type="FunCoup" id="A0A0D2JQB2">
    <property type="interactions" value="50"/>
</dbReference>
<dbReference type="InterPro" id="IPR013762">
    <property type="entry name" value="Integrase-like_cat_sf"/>
</dbReference>
<comment type="similarity">
    <text evidence="9">Belongs to the 'phage' integrase family. XerC subfamily.</text>
</comment>
<feature type="active site" evidence="9">
    <location>
        <position position="281"/>
    </location>
</feature>
<dbReference type="CDD" id="cd00798">
    <property type="entry name" value="INT_XerDC_C"/>
    <property type="match status" value="1"/>
</dbReference>
<evidence type="ECO:0000256" key="1">
    <source>
        <dbReference type="ARBA" id="ARBA00004496"/>
    </source>
</evidence>
<dbReference type="InterPro" id="IPR044068">
    <property type="entry name" value="CB"/>
</dbReference>
<evidence type="ECO:0000256" key="8">
    <source>
        <dbReference type="ARBA" id="ARBA00023306"/>
    </source>
</evidence>
<feature type="active site" description="O-(3'-phospho-DNA)-tyrosine intermediate" evidence="9">
    <location>
        <position position="290"/>
    </location>
</feature>
<dbReference type="InterPro" id="IPR011010">
    <property type="entry name" value="DNA_brk_join_enz"/>
</dbReference>
<keyword evidence="8 9" id="KW-0131">Cell cycle</keyword>
<feature type="region of interest" description="Disordered" evidence="10">
    <location>
        <begin position="307"/>
        <end position="326"/>
    </location>
</feature>
<proteinExistence type="inferred from homology"/>
<dbReference type="Pfam" id="PF00589">
    <property type="entry name" value="Phage_integrase"/>
    <property type="match status" value="1"/>
</dbReference>
<dbReference type="PROSITE" id="PS51898">
    <property type="entry name" value="TYR_RECOMBINASE"/>
    <property type="match status" value="1"/>
</dbReference>
<dbReference type="GO" id="GO:0051301">
    <property type="term" value="P:cell division"/>
    <property type="evidence" value="ECO:0007669"/>
    <property type="project" value="UniProtKB-KW"/>
</dbReference>
<dbReference type="HAMAP" id="MF_01808">
    <property type="entry name" value="Recomb_XerC_XerD"/>
    <property type="match status" value="1"/>
</dbReference>
<evidence type="ECO:0000256" key="7">
    <source>
        <dbReference type="ARBA" id="ARBA00023172"/>
    </source>
</evidence>
<keyword evidence="2 9" id="KW-0963">Cytoplasm</keyword>
<dbReference type="RefSeq" id="WP_044351576.1">
    <property type="nucleotide sequence ID" value="NZ_AZAC01000045.1"/>
</dbReference>
<dbReference type="NCBIfam" id="NF001399">
    <property type="entry name" value="PRK00283.1"/>
    <property type="match status" value="1"/>
</dbReference>
<dbReference type="Proteomes" id="UP000032233">
    <property type="component" value="Unassembled WGS sequence"/>
</dbReference>
<dbReference type="PATRIC" id="fig|1429043.3.peg.4763"/>
<protein>
    <recommendedName>
        <fullName evidence="9">Tyrosine recombinase XerC</fullName>
    </recommendedName>
</protein>
<dbReference type="InParanoid" id="A0A0D2JQB2"/>
<name>A0A0D2JQB2_9BACT</name>
<comment type="caution">
    <text evidence="13">The sequence shown here is derived from an EMBL/GenBank/DDBJ whole genome shotgun (WGS) entry which is preliminary data.</text>
</comment>
<evidence type="ECO:0000256" key="4">
    <source>
        <dbReference type="ARBA" id="ARBA00022829"/>
    </source>
</evidence>
<comment type="function">
    <text evidence="9">Site-specific tyrosine recombinase, which acts by catalyzing the cutting and rejoining of the recombining DNA molecules. The XerC-XerD complex is essential to convert dimers of the bacterial chromosome into monomers to permit their segregation at cell division. It also contributes to the segregational stability of plasmids.</text>
</comment>
<dbReference type="GO" id="GO:0005737">
    <property type="term" value="C:cytoplasm"/>
    <property type="evidence" value="ECO:0007669"/>
    <property type="project" value="UniProtKB-SubCell"/>
</dbReference>
<keyword evidence="6 9" id="KW-0238">DNA-binding</keyword>
<evidence type="ECO:0000256" key="10">
    <source>
        <dbReference type="SAM" id="MobiDB-lite"/>
    </source>
</evidence>
<dbReference type="InterPro" id="IPR050090">
    <property type="entry name" value="Tyrosine_recombinase_XerCD"/>
</dbReference>
<comment type="subcellular location">
    <subcellularLocation>
        <location evidence="1 9">Cytoplasm</location>
    </subcellularLocation>
</comment>
<dbReference type="Pfam" id="PF02899">
    <property type="entry name" value="Phage_int_SAM_1"/>
    <property type="match status" value="1"/>
</dbReference>